<accession>A0AAP0LVB9</accession>
<dbReference type="InterPro" id="IPR036770">
    <property type="entry name" value="Ankyrin_rpt-contain_sf"/>
</dbReference>
<name>A0AAP0LVB9_9ROSI</name>
<dbReference type="EMBL" id="JBCGBO010000024">
    <property type="protein sequence ID" value="KAK9182725.1"/>
    <property type="molecule type" value="Genomic_DNA"/>
</dbReference>
<dbReference type="SUPFAM" id="SSF48403">
    <property type="entry name" value="Ankyrin repeat"/>
    <property type="match status" value="1"/>
</dbReference>
<organism evidence="3 4">
    <name type="scientific">Citrus x changshan-huyou</name>
    <dbReference type="NCBI Taxonomy" id="2935761"/>
    <lineage>
        <taxon>Eukaryota</taxon>
        <taxon>Viridiplantae</taxon>
        <taxon>Streptophyta</taxon>
        <taxon>Embryophyta</taxon>
        <taxon>Tracheophyta</taxon>
        <taxon>Spermatophyta</taxon>
        <taxon>Magnoliopsida</taxon>
        <taxon>eudicotyledons</taxon>
        <taxon>Gunneridae</taxon>
        <taxon>Pentapetalae</taxon>
        <taxon>rosids</taxon>
        <taxon>malvids</taxon>
        <taxon>Sapindales</taxon>
        <taxon>Rutaceae</taxon>
        <taxon>Aurantioideae</taxon>
        <taxon>Citrus</taxon>
    </lineage>
</organism>
<sequence>MTALLVATSQGHASLVGTIISHYPKCYDLVDDTGWNVLHFLTVSLYAYELNCLLKDQLFKNLIDEKDVKGNTPLHVLANLGGRSSYKIVHHIGKARNPRAVRGQYPKGVVKMRQDKSQSFWKFLDKNVIGLKDASES</sequence>
<dbReference type="AlphaFoldDB" id="A0AAP0LVB9"/>
<evidence type="ECO:0000313" key="4">
    <source>
        <dbReference type="Proteomes" id="UP001428341"/>
    </source>
</evidence>
<evidence type="ECO:0000313" key="3">
    <source>
        <dbReference type="EMBL" id="KAK9182725.1"/>
    </source>
</evidence>
<gene>
    <name evidence="3" type="ORF">WN944_025871</name>
</gene>
<evidence type="ECO:0000256" key="1">
    <source>
        <dbReference type="ARBA" id="ARBA00022737"/>
    </source>
</evidence>
<protein>
    <submittedName>
        <fullName evidence="3">Uncharacterized protein</fullName>
    </submittedName>
</protein>
<comment type="caution">
    <text evidence="3">The sequence shown here is derived from an EMBL/GenBank/DDBJ whole genome shotgun (WGS) entry which is preliminary data.</text>
</comment>
<dbReference type="PANTHER" id="PTHR24186">
    <property type="entry name" value="PROTEIN PHOSPHATASE 1 REGULATORY SUBUNIT"/>
    <property type="match status" value="1"/>
</dbReference>
<proteinExistence type="predicted"/>
<reference evidence="3 4" key="1">
    <citation type="submission" date="2024-05" db="EMBL/GenBank/DDBJ databases">
        <title>Haplotype-resolved chromosome-level genome assembly of Huyou (Citrus changshanensis).</title>
        <authorList>
            <person name="Miao C."/>
            <person name="Chen W."/>
            <person name="Wu Y."/>
            <person name="Wang L."/>
            <person name="Zhao S."/>
            <person name="Grierson D."/>
            <person name="Xu C."/>
            <person name="Chen K."/>
        </authorList>
    </citation>
    <scope>NUCLEOTIDE SEQUENCE [LARGE SCALE GENOMIC DNA]</scope>
    <source>
        <strain evidence="3">01-14</strain>
        <tissue evidence="3">Leaf</tissue>
    </source>
</reference>
<evidence type="ECO:0000256" key="2">
    <source>
        <dbReference type="ARBA" id="ARBA00023043"/>
    </source>
</evidence>
<dbReference type="Gene3D" id="1.25.40.20">
    <property type="entry name" value="Ankyrin repeat-containing domain"/>
    <property type="match status" value="1"/>
</dbReference>
<keyword evidence="1" id="KW-0677">Repeat</keyword>
<keyword evidence="4" id="KW-1185">Reference proteome</keyword>
<dbReference type="Proteomes" id="UP001428341">
    <property type="component" value="Unassembled WGS sequence"/>
</dbReference>
<dbReference type="PANTHER" id="PTHR24186:SF53">
    <property type="entry name" value="PGG DOMAIN-CONTAINING PROTEIN"/>
    <property type="match status" value="1"/>
</dbReference>
<dbReference type="GO" id="GO:0005886">
    <property type="term" value="C:plasma membrane"/>
    <property type="evidence" value="ECO:0007669"/>
    <property type="project" value="TreeGrafter"/>
</dbReference>
<keyword evidence="2" id="KW-0040">ANK repeat</keyword>